<dbReference type="RefSeq" id="XP_003668667.1">
    <property type="nucleotide sequence ID" value="XM_003668619.1"/>
</dbReference>
<feature type="region of interest" description="Disordered" evidence="1">
    <location>
        <begin position="1"/>
        <end position="55"/>
    </location>
</feature>
<accession>G0W6L3</accession>
<feature type="compositionally biased region" description="Low complexity" evidence="1">
    <location>
        <begin position="1"/>
        <end position="43"/>
    </location>
</feature>
<dbReference type="EMBL" id="HE580268">
    <property type="protein sequence ID" value="CCD23424.1"/>
    <property type="molecule type" value="Genomic_DNA"/>
</dbReference>
<dbReference type="Proteomes" id="UP000000689">
    <property type="component" value="Chromosome 2"/>
</dbReference>
<evidence type="ECO:0000256" key="1">
    <source>
        <dbReference type="SAM" id="MobiDB-lite"/>
    </source>
</evidence>
<protein>
    <submittedName>
        <fullName evidence="2">Uncharacterized protein</fullName>
    </submittedName>
</protein>
<organism evidence="2 3">
    <name type="scientific">Naumovozyma dairenensis (strain ATCC 10597 / BCRC 20456 / CBS 421 / NBRC 0211 / NRRL Y-12639)</name>
    <name type="common">Saccharomyces dairenensis</name>
    <dbReference type="NCBI Taxonomy" id="1071378"/>
    <lineage>
        <taxon>Eukaryota</taxon>
        <taxon>Fungi</taxon>
        <taxon>Dikarya</taxon>
        <taxon>Ascomycota</taxon>
        <taxon>Saccharomycotina</taxon>
        <taxon>Saccharomycetes</taxon>
        <taxon>Saccharomycetales</taxon>
        <taxon>Saccharomycetaceae</taxon>
        <taxon>Naumovozyma</taxon>
    </lineage>
</organism>
<feature type="compositionally biased region" description="Polar residues" evidence="1">
    <location>
        <begin position="112"/>
        <end position="141"/>
    </location>
</feature>
<dbReference type="KEGG" id="ndi:NDAI_0B03900"/>
<feature type="compositionally biased region" description="Polar residues" evidence="1">
    <location>
        <begin position="434"/>
        <end position="457"/>
    </location>
</feature>
<gene>
    <name evidence="2" type="primary">NDAI0B03900</name>
    <name evidence="2" type="ordered locus">NDAI_0B03900</name>
</gene>
<sequence>MTATTAVTTTTTTTTSATATAPIQDNNSNNTSSTRNNNTNTGSHHPNENNRNDIFESRSYDTGSAINEDDTCEPQIFERNVEDPYILTKTASNSNLGLNLSRNASHTSLLQRRISTSSSASNRPRYFSTSNLNTLTPQLTNSSSASLSLSRSGSRSYNNPDNAPGSPDYVLPNHNSLDHHHNLENFVPPALDAGCSIVTDKDTNLDDIDMIYSKRPSTIGLDLALGRTSSFSTLIDNNNYTNYDEDYNNEMNNPSISLNGTNTNLSNSSNNNDKNINNNGRNSPRLLRFYSYVDMLSDENIRRNSTNNNNNTINGSVSNNPIGSNRYVGGIPNNNAYYTNRHRPSLINHYSSGYNQNFRLHLNQKQMQNDLSASPSTSPTQFTNPFVPSNVNQNSLLRRYSNTNSPFNNTATTNGNTKPNNNILLRKSITNTNPLVKLPSNSLSTTFMKSDKVSNNTDKNESKKNKLLKNSRFHIDSSGSEDTSTDEEENYDDNIKDDAKMYDDVFEECNPEALTDTANNNSVSLKQPFSPPSSYSNVLGAKSGVSSYVSQQQKQVRPRTLSHVRHSTSPNISFNTTATNNLSSTLFRPRTLSNSTRTPVINSAAAATRSPPQVNKNDLFKIQTTEPVANFSSLSSTSQAPMIDENLQTERLSDVLRRRVYVSNSLSNNNSRSSSQPSSPSPPSMSSFSSPIQKHSSVNNSSISNSSGIFTHDDLKENADANVSNSNSNSNSTITAIGSSK</sequence>
<dbReference type="HOGENOM" id="CLU_374714_0_0_1"/>
<feature type="region of interest" description="Disordered" evidence="1">
    <location>
        <begin position="664"/>
        <end position="741"/>
    </location>
</feature>
<keyword evidence="3" id="KW-1185">Reference proteome</keyword>
<feature type="compositionally biased region" description="Low complexity" evidence="1">
    <location>
        <begin position="142"/>
        <end position="156"/>
    </location>
</feature>
<feature type="region of interest" description="Disordered" evidence="1">
    <location>
        <begin position="112"/>
        <end position="173"/>
    </location>
</feature>
<feature type="compositionally biased region" description="Low complexity" evidence="1">
    <location>
        <begin position="722"/>
        <end position="732"/>
    </location>
</feature>
<reference evidence="2 3" key="1">
    <citation type="journal article" date="2011" name="Proc. Natl. Acad. Sci. U.S.A.">
        <title>Evolutionary erosion of yeast sex chromosomes by mating-type switching accidents.</title>
        <authorList>
            <person name="Gordon J.L."/>
            <person name="Armisen D."/>
            <person name="Proux-Wera E."/>
            <person name="Oheigeartaigh S.S."/>
            <person name="Byrne K.P."/>
            <person name="Wolfe K.H."/>
        </authorList>
    </citation>
    <scope>NUCLEOTIDE SEQUENCE [LARGE SCALE GENOMIC DNA]</scope>
    <source>
        <strain evidence="3">ATCC 10597 / BCRC 20456 / CBS 421 / NBRC 0211 / NRRL Y-12639</strain>
    </source>
</reference>
<feature type="compositionally biased region" description="Low complexity" evidence="1">
    <location>
        <begin position="664"/>
        <end position="707"/>
    </location>
</feature>
<dbReference type="OMA" id="HHHNLEN"/>
<name>G0W6L3_NAUDC</name>
<feature type="compositionally biased region" description="Low complexity" evidence="1">
    <location>
        <begin position="303"/>
        <end position="320"/>
    </location>
</feature>
<feature type="region of interest" description="Disordered" evidence="1">
    <location>
        <begin position="369"/>
        <end position="421"/>
    </location>
</feature>
<dbReference type="eggNOG" id="ENOG502S4KQ">
    <property type="taxonomic scope" value="Eukaryota"/>
</dbReference>
<dbReference type="OrthoDB" id="5364312at2759"/>
<dbReference type="GeneID" id="11497929"/>
<feature type="region of interest" description="Disordered" evidence="1">
    <location>
        <begin position="434"/>
        <end position="491"/>
    </location>
</feature>
<evidence type="ECO:0000313" key="2">
    <source>
        <dbReference type="EMBL" id="CCD23424.1"/>
    </source>
</evidence>
<feature type="compositionally biased region" description="Basic and acidic residues" evidence="1">
    <location>
        <begin position="45"/>
        <end position="55"/>
    </location>
</feature>
<feature type="region of interest" description="Disordered" evidence="1">
    <location>
        <begin position="251"/>
        <end position="283"/>
    </location>
</feature>
<proteinExistence type="predicted"/>
<feature type="region of interest" description="Disordered" evidence="1">
    <location>
        <begin position="302"/>
        <end position="321"/>
    </location>
</feature>
<evidence type="ECO:0000313" key="3">
    <source>
        <dbReference type="Proteomes" id="UP000000689"/>
    </source>
</evidence>
<dbReference type="AlphaFoldDB" id="G0W6L3"/>